<keyword evidence="3" id="KW-1185">Reference proteome</keyword>
<evidence type="ECO:0000313" key="3">
    <source>
        <dbReference type="Proteomes" id="UP000070544"/>
    </source>
</evidence>
<keyword evidence="1" id="KW-0732">Signal</keyword>
<sequence>MLQKCGSLARLWLWVRAQRMVLDVPDFLYYVLVKDIVLPLLPRRTPSSFVLCTNQHQPPLHHHQHRFDLADLAYQVNTGTQSYLIRRKATYPKTHLHLRGLRCSLPVTITKQKLASSERPHVIHQSEGRKFFLQNSSRGPWKHLRTTRSTFSGRNIDMVCAKTFYVKQPVHSLLPHEADHGCRALQHGTRDVEL</sequence>
<dbReference type="AlphaFoldDB" id="A0A139A4P3"/>
<accession>A0A139A4P3</accession>
<feature type="signal peptide" evidence="1">
    <location>
        <begin position="1"/>
        <end position="17"/>
    </location>
</feature>
<dbReference type="EMBL" id="KQ965796">
    <property type="protein sequence ID" value="KXS11777.1"/>
    <property type="molecule type" value="Genomic_DNA"/>
</dbReference>
<feature type="chain" id="PRO_5007295950" evidence="1">
    <location>
        <begin position="18"/>
        <end position="194"/>
    </location>
</feature>
<name>A0A139A4P3_GONPJ</name>
<evidence type="ECO:0000313" key="2">
    <source>
        <dbReference type="EMBL" id="KXS11777.1"/>
    </source>
</evidence>
<reference evidence="2 3" key="1">
    <citation type="journal article" date="2015" name="Genome Biol. Evol.">
        <title>Phylogenomic analyses indicate that early fungi evolved digesting cell walls of algal ancestors of land plants.</title>
        <authorList>
            <person name="Chang Y."/>
            <person name="Wang S."/>
            <person name="Sekimoto S."/>
            <person name="Aerts A.L."/>
            <person name="Choi C."/>
            <person name="Clum A."/>
            <person name="LaButti K.M."/>
            <person name="Lindquist E.A."/>
            <person name="Yee Ngan C."/>
            <person name="Ohm R.A."/>
            <person name="Salamov A.A."/>
            <person name="Grigoriev I.V."/>
            <person name="Spatafora J.W."/>
            <person name="Berbee M.L."/>
        </authorList>
    </citation>
    <scope>NUCLEOTIDE SEQUENCE [LARGE SCALE GENOMIC DNA]</scope>
    <source>
        <strain evidence="2 3">JEL478</strain>
    </source>
</reference>
<proteinExistence type="predicted"/>
<dbReference type="Proteomes" id="UP000070544">
    <property type="component" value="Unassembled WGS sequence"/>
</dbReference>
<gene>
    <name evidence="2" type="ORF">M427DRAFT_60225</name>
</gene>
<evidence type="ECO:0000256" key="1">
    <source>
        <dbReference type="SAM" id="SignalP"/>
    </source>
</evidence>
<protein>
    <submittedName>
        <fullName evidence="2">Uncharacterized protein</fullName>
    </submittedName>
</protein>
<organism evidence="2 3">
    <name type="scientific">Gonapodya prolifera (strain JEL478)</name>
    <name type="common">Monoblepharis prolifera</name>
    <dbReference type="NCBI Taxonomy" id="1344416"/>
    <lineage>
        <taxon>Eukaryota</taxon>
        <taxon>Fungi</taxon>
        <taxon>Fungi incertae sedis</taxon>
        <taxon>Chytridiomycota</taxon>
        <taxon>Chytridiomycota incertae sedis</taxon>
        <taxon>Monoblepharidomycetes</taxon>
        <taxon>Monoblepharidales</taxon>
        <taxon>Gonapodyaceae</taxon>
        <taxon>Gonapodya</taxon>
    </lineage>
</organism>